<keyword evidence="2" id="KW-1185">Reference proteome</keyword>
<evidence type="ECO:0000313" key="2">
    <source>
        <dbReference type="Proteomes" id="UP000028703"/>
    </source>
</evidence>
<dbReference type="Proteomes" id="UP000028703">
    <property type="component" value="Unassembled WGS sequence"/>
</dbReference>
<proteinExistence type="predicted"/>
<dbReference type="EMBL" id="JPRO01000020">
    <property type="protein sequence ID" value="KFE99021.1"/>
    <property type="molecule type" value="Genomic_DNA"/>
</dbReference>
<gene>
    <name evidence="1" type="ORF">IX38_18455</name>
</gene>
<reference evidence="1 2" key="1">
    <citation type="submission" date="2014-07" db="EMBL/GenBank/DDBJ databases">
        <title>Genome of Chryseobacterium luteum DSM 18605.</title>
        <authorList>
            <person name="Stropko S.J."/>
            <person name="Pipes S.E."/>
            <person name="Newman J.D."/>
        </authorList>
    </citation>
    <scope>NUCLEOTIDE SEQUENCE [LARGE SCALE GENOMIC DNA]</scope>
    <source>
        <strain evidence="1 2">DSM 18605</strain>
    </source>
</reference>
<organism evidence="1 2">
    <name type="scientific">Chryseobacterium luteum</name>
    <dbReference type="NCBI Taxonomy" id="421531"/>
    <lineage>
        <taxon>Bacteria</taxon>
        <taxon>Pseudomonadati</taxon>
        <taxon>Bacteroidota</taxon>
        <taxon>Flavobacteriia</taxon>
        <taxon>Flavobacteriales</taxon>
        <taxon>Weeksellaceae</taxon>
        <taxon>Chryseobacterium group</taxon>
        <taxon>Chryseobacterium</taxon>
    </lineage>
</organism>
<accession>A0A085Z3K8</accession>
<comment type="caution">
    <text evidence="1">The sequence shown here is derived from an EMBL/GenBank/DDBJ whole genome shotgun (WGS) entry which is preliminary data.</text>
</comment>
<evidence type="ECO:0000313" key="1">
    <source>
        <dbReference type="EMBL" id="KFE99021.1"/>
    </source>
</evidence>
<sequence length="88" mass="10362">MADLFLKNKKYLMKYSEALEYKKEALKKADQSVLRDYHIIITPADTGESAKYIEDFSKKPDDFNDSSCKKYCSNDEYEVVSFRKEPEE</sequence>
<dbReference type="eggNOG" id="ENOG5030HFW">
    <property type="taxonomic scope" value="Bacteria"/>
</dbReference>
<protein>
    <submittedName>
        <fullName evidence="1">Uncharacterized protein</fullName>
    </submittedName>
</protein>
<name>A0A085Z3K8_9FLAO</name>
<dbReference type="AlphaFoldDB" id="A0A085Z3K8"/>
<dbReference type="STRING" id="421531.IX38_18455"/>